<dbReference type="Pfam" id="PF13280">
    <property type="entry name" value="WYL"/>
    <property type="match status" value="1"/>
</dbReference>
<feature type="domain" description="WYL" evidence="2">
    <location>
        <begin position="136"/>
        <end position="198"/>
    </location>
</feature>
<reference evidence="4" key="1">
    <citation type="submission" date="2018-03" db="EMBL/GenBank/DDBJ databases">
        <title>Genomic analysis of the strain SH-1 isolated from shrimp intestine.</title>
        <authorList>
            <person name="Kim Y.-S."/>
            <person name="Kim S.-E."/>
            <person name="Kim K.-H."/>
        </authorList>
    </citation>
    <scope>NUCLEOTIDE SEQUENCE [LARGE SCALE GENOMIC DNA]</scope>
    <source>
        <strain evidence="4">SH-1</strain>
    </source>
</reference>
<evidence type="ECO:0000259" key="2">
    <source>
        <dbReference type="Pfam" id="PF13280"/>
    </source>
</evidence>
<dbReference type="RefSeq" id="WP_106471400.1">
    <property type="nucleotide sequence ID" value="NZ_CP027665.1"/>
</dbReference>
<evidence type="ECO:0000259" key="1">
    <source>
        <dbReference type="Pfam" id="PF08279"/>
    </source>
</evidence>
<dbReference type="AlphaFoldDB" id="A0A2S0MMI9"/>
<accession>A0A2S0MMI9</accession>
<protein>
    <submittedName>
        <fullName evidence="3">HTH domain-containing protein</fullName>
    </submittedName>
</protein>
<dbReference type="SUPFAM" id="SSF46785">
    <property type="entry name" value="Winged helix' DNA-binding domain"/>
    <property type="match status" value="1"/>
</dbReference>
<sequence>MTRDARLLRLIDLLRDGQTHRAADLAVALGVSDRTIWRDMARLERAGVPVGGTRGSGYRLEPAIALPPLQLAPGELEALLLGLAIVSRAADPDLAAAAAALADRVDAALPAETVAEGAAWKTALEPLSDPARALRHMATLRGAIAGRQKLRLGLAGHKERHVVRPLRLESWGALWALTAWCDTHARFATFRLDLIESAAALPETFVDEPGRRYDDHLAALRR</sequence>
<dbReference type="EMBL" id="CP027665">
    <property type="protein sequence ID" value="AVO37086.1"/>
    <property type="molecule type" value="Genomic_DNA"/>
</dbReference>
<dbReference type="Pfam" id="PF08279">
    <property type="entry name" value="HTH_11"/>
    <property type="match status" value="1"/>
</dbReference>
<evidence type="ECO:0000313" key="4">
    <source>
        <dbReference type="Proteomes" id="UP000237655"/>
    </source>
</evidence>
<dbReference type="InterPro" id="IPR036390">
    <property type="entry name" value="WH_DNA-bd_sf"/>
</dbReference>
<dbReference type="InterPro" id="IPR026881">
    <property type="entry name" value="WYL_dom"/>
</dbReference>
<evidence type="ECO:0000313" key="3">
    <source>
        <dbReference type="EMBL" id="AVO37086.1"/>
    </source>
</evidence>
<dbReference type="Proteomes" id="UP000237655">
    <property type="component" value="Chromosome"/>
</dbReference>
<dbReference type="InterPro" id="IPR036388">
    <property type="entry name" value="WH-like_DNA-bd_sf"/>
</dbReference>
<dbReference type="PANTHER" id="PTHR34580:SF3">
    <property type="entry name" value="PROTEIN PAFB"/>
    <property type="match status" value="1"/>
</dbReference>
<dbReference type="KEGG" id="thas:C6Y53_04780"/>
<dbReference type="InterPro" id="IPR013196">
    <property type="entry name" value="HTH_11"/>
</dbReference>
<gene>
    <name evidence="3" type="ORF">C6Y53_04780</name>
</gene>
<dbReference type="PROSITE" id="PS52050">
    <property type="entry name" value="WYL"/>
    <property type="match status" value="1"/>
</dbReference>
<dbReference type="Gene3D" id="1.10.10.10">
    <property type="entry name" value="Winged helix-like DNA-binding domain superfamily/Winged helix DNA-binding domain"/>
    <property type="match status" value="1"/>
</dbReference>
<organism evidence="3 4">
    <name type="scientific">Pukyongiella litopenaei</name>
    <dbReference type="NCBI Taxonomy" id="2605946"/>
    <lineage>
        <taxon>Bacteria</taxon>
        <taxon>Pseudomonadati</taxon>
        <taxon>Pseudomonadota</taxon>
        <taxon>Alphaproteobacteria</taxon>
        <taxon>Rhodobacterales</taxon>
        <taxon>Paracoccaceae</taxon>
        <taxon>Pukyongiella</taxon>
    </lineage>
</organism>
<dbReference type="InterPro" id="IPR051534">
    <property type="entry name" value="CBASS_pafABC_assoc_protein"/>
</dbReference>
<feature type="domain" description="Helix-turn-helix type 11" evidence="1">
    <location>
        <begin position="6"/>
        <end position="59"/>
    </location>
</feature>
<name>A0A2S0MMI9_9RHOB</name>
<dbReference type="PANTHER" id="PTHR34580">
    <property type="match status" value="1"/>
</dbReference>
<proteinExistence type="predicted"/>
<keyword evidence="4" id="KW-1185">Reference proteome</keyword>